<sequence length="171" mass="18485">MVAKARIERHPIHPMLVPFPIGLWIFSLAADIIYRLGGNQIWASVALYSMAGGIIGALVAALPGLLDYFSMKRSRTKEIATWHMLLNVSALALFIINFALRLGMSLEATAPFILSIIGVLFIMVSGWLGGHMVYVHGAGVEKGAPQACEPLTGTEPRSVRGGSSRDWQPEG</sequence>
<dbReference type="AlphaFoldDB" id="A0A953M0V7"/>
<feature type="transmembrane region" description="Helical" evidence="2">
    <location>
        <begin position="81"/>
        <end position="100"/>
    </location>
</feature>
<feature type="region of interest" description="Disordered" evidence="1">
    <location>
        <begin position="148"/>
        <end position="171"/>
    </location>
</feature>
<dbReference type="InterPro" id="IPR019251">
    <property type="entry name" value="DUF2231_TM"/>
</dbReference>
<evidence type="ECO:0000313" key="4">
    <source>
        <dbReference type="EMBL" id="MBZ0154698.1"/>
    </source>
</evidence>
<evidence type="ECO:0000259" key="3">
    <source>
        <dbReference type="Pfam" id="PF09990"/>
    </source>
</evidence>
<dbReference type="Pfam" id="PF09990">
    <property type="entry name" value="DUF2231"/>
    <property type="match status" value="1"/>
</dbReference>
<keyword evidence="2" id="KW-0472">Membrane</keyword>
<protein>
    <submittedName>
        <fullName evidence="4">DUF2231 domain-containing protein</fullName>
    </submittedName>
</protein>
<feature type="domain" description="DUF2231" evidence="3">
    <location>
        <begin position="9"/>
        <end position="141"/>
    </location>
</feature>
<accession>A0A953M0V7</accession>
<keyword evidence="2" id="KW-0812">Transmembrane</keyword>
<evidence type="ECO:0000256" key="1">
    <source>
        <dbReference type="SAM" id="MobiDB-lite"/>
    </source>
</evidence>
<reference evidence="4" key="1">
    <citation type="journal article" date="2021" name="bioRxiv">
        <title>Unraveling nitrogen, sulfur and carbon metabolic pathways and microbial community transcriptional responses to substrate deprivation and toxicity stresses in a bioreactor mimicking anoxic brackish coastal sediment conditions.</title>
        <authorList>
            <person name="Martins P.D."/>
            <person name="Echeveste M.J."/>
            <person name="Arshad A."/>
            <person name="Kurth J."/>
            <person name="Ouboter H."/>
            <person name="Jetten M.S.M."/>
            <person name="Welte C.U."/>
        </authorList>
    </citation>
    <scope>NUCLEOTIDE SEQUENCE</scope>
    <source>
        <strain evidence="4">MAG_39</strain>
    </source>
</reference>
<feature type="transmembrane region" description="Helical" evidence="2">
    <location>
        <begin position="12"/>
        <end position="34"/>
    </location>
</feature>
<dbReference type="EMBL" id="JAIOIV010000010">
    <property type="protein sequence ID" value="MBZ0154698.1"/>
    <property type="molecule type" value="Genomic_DNA"/>
</dbReference>
<feature type="transmembrane region" description="Helical" evidence="2">
    <location>
        <begin position="46"/>
        <end position="69"/>
    </location>
</feature>
<gene>
    <name evidence="4" type="ORF">K8I29_00600</name>
</gene>
<reference evidence="4" key="2">
    <citation type="submission" date="2021-08" db="EMBL/GenBank/DDBJ databases">
        <authorList>
            <person name="Dalcin Martins P."/>
        </authorList>
    </citation>
    <scope>NUCLEOTIDE SEQUENCE</scope>
    <source>
        <strain evidence="4">MAG_39</strain>
    </source>
</reference>
<evidence type="ECO:0000313" key="5">
    <source>
        <dbReference type="Proteomes" id="UP000705867"/>
    </source>
</evidence>
<organism evidence="4 5">
    <name type="scientific">Candidatus Nitrobium versatile</name>
    <dbReference type="NCBI Taxonomy" id="2884831"/>
    <lineage>
        <taxon>Bacteria</taxon>
        <taxon>Pseudomonadati</taxon>
        <taxon>Nitrospirota</taxon>
        <taxon>Nitrospiria</taxon>
        <taxon>Nitrospirales</taxon>
        <taxon>Nitrospiraceae</taxon>
        <taxon>Candidatus Nitrobium</taxon>
    </lineage>
</organism>
<name>A0A953M0V7_9BACT</name>
<evidence type="ECO:0000256" key="2">
    <source>
        <dbReference type="SAM" id="Phobius"/>
    </source>
</evidence>
<dbReference type="Proteomes" id="UP000705867">
    <property type="component" value="Unassembled WGS sequence"/>
</dbReference>
<proteinExistence type="predicted"/>
<feature type="transmembrane region" description="Helical" evidence="2">
    <location>
        <begin position="112"/>
        <end position="135"/>
    </location>
</feature>
<keyword evidence="2" id="KW-1133">Transmembrane helix</keyword>
<comment type="caution">
    <text evidence="4">The sequence shown here is derived from an EMBL/GenBank/DDBJ whole genome shotgun (WGS) entry which is preliminary data.</text>
</comment>